<proteinExistence type="inferred from homology"/>
<keyword evidence="5 6" id="KW-0472">Membrane</keyword>
<feature type="transmembrane region" description="Helical" evidence="6">
    <location>
        <begin position="545"/>
        <end position="565"/>
    </location>
</feature>
<feature type="transmembrane region" description="Helical" evidence="6">
    <location>
        <begin position="432"/>
        <end position="455"/>
    </location>
</feature>
<feature type="transmembrane region" description="Helical" evidence="6">
    <location>
        <begin position="165"/>
        <end position="185"/>
    </location>
</feature>
<name>A0ABR1GEI6_AURAN</name>
<dbReference type="PANTHER" id="PTHR42893">
    <property type="entry name" value="PROTEIN DETOXIFICATION 44, CHLOROPLASTIC-RELATED"/>
    <property type="match status" value="1"/>
</dbReference>
<organism evidence="8 9">
    <name type="scientific">Aureococcus anophagefferens</name>
    <name type="common">Harmful bloom alga</name>
    <dbReference type="NCBI Taxonomy" id="44056"/>
    <lineage>
        <taxon>Eukaryota</taxon>
        <taxon>Sar</taxon>
        <taxon>Stramenopiles</taxon>
        <taxon>Ochrophyta</taxon>
        <taxon>Pelagophyceae</taxon>
        <taxon>Pelagomonadales</taxon>
        <taxon>Pelagomonadaceae</taxon>
        <taxon>Aureococcus</taxon>
    </lineage>
</organism>
<feature type="transmembrane region" description="Helical" evidence="6">
    <location>
        <begin position="344"/>
        <end position="362"/>
    </location>
</feature>
<reference evidence="8 9" key="1">
    <citation type="submission" date="2024-03" db="EMBL/GenBank/DDBJ databases">
        <title>Aureococcus anophagefferens CCMP1851 and Kratosvirus quantuckense: Draft genome of a second virus-susceptible host strain in the model system.</title>
        <authorList>
            <person name="Chase E."/>
            <person name="Truchon A.R."/>
            <person name="Schepens W."/>
            <person name="Wilhelm S.W."/>
        </authorList>
    </citation>
    <scope>NUCLEOTIDE SEQUENCE [LARGE SCALE GENOMIC DNA]</scope>
    <source>
        <strain evidence="8 9">CCMP1851</strain>
    </source>
</reference>
<evidence type="ECO:0000256" key="1">
    <source>
        <dbReference type="ARBA" id="ARBA00004141"/>
    </source>
</evidence>
<keyword evidence="9" id="KW-1185">Reference proteome</keyword>
<evidence type="ECO:0000256" key="7">
    <source>
        <dbReference type="SAM" id="SignalP"/>
    </source>
</evidence>
<sequence length="607" mass="63611">MSRPRPLLRRWVLLWVLSASRALKLPPLIRLPRIASPMVLIPPRPRNAKAAAGGTALRRRWLAKPLLPVAEEAELLDSGLEDVASAEAPPRNGSEPDIILVDALEAEVLDGEDMLRVVDEDDALWKTLDELPVVSNPLLAAVAPEEAIARDDDVLTRRKIRATALPLFVVWLAAPTLSLIDTAVVGRFSTGALDVAALAPAVSFADSLSYLMSFLAIVTTNKVAKANAANDLWSSRAAKRDGVAASLGVGCLLALAVHVGMGHAILANVYVSSSTQAVLPLATTYVLLRNVALPFQLAWQTVQAAAVARGDCKTPLKATFVAAVVNVVFDVILVAGLGMGVAGAALATALATVAGCVAQVTAMRRLERDEMILEAATLPPSVPPRDESVPDLRSSLKTLAESVPFFLTFAAKTVVGVVLTAAAAGADIAALAAHQVVISLFFLLCPFADALSSAAQSLAPRALSRARQKPKQVLRTVLLEGAMCAAAAGLFAAALAVFAAGVFTADPTVLRGCAMLAPALGLSLAAYIFNTIFEGTLFAFGHARPIGLTMPFNAGAVAFIFLNIIRSGPNPLLTAWLGFVAYQLVRIPQLAIIARRPMAFADGAPTN</sequence>
<keyword evidence="7" id="KW-0732">Signal</keyword>
<evidence type="ECO:0000313" key="9">
    <source>
        <dbReference type="Proteomes" id="UP001363151"/>
    </source>
</evidence>
<evidence type="ECO:0000256" key="3">
    <source>
        <dbReference type="ARBA" id="ARBA00022692"/>
    </source>
</evidence>
<gene>
    <name evidence="8" type="ORF">SO694_0015106</name>
</gene>
<feature type="chain" id="PRO_5047167625" evidence="7">
    <location>
        <begin position="23"/>
        <end position="607"/>
    </location>
</feature>
<feature type="transmembrane region" description="Helical" evidence="6">
    <location>
        <begin position="509"/>
        <end position="533"/>
    </location>
</feature>
<evidence type="ECO:0000256" key="5">
    <source>
        <dbReference type="ARBA" id="ARBA00023136"/>
    </source>
</evidence>
<feature type="transmembrane region" description="Helical" evidence="6">
    <location>
        <begin position="242"/>
        <end position="266"/>
    </location>
</feature>
<feature type="transmembrane region" description="Helical" evidence="6">
    <location>
        <begin position="571"/>
        <end position="588"/>
    </location>
</feature>
<accession>A0ABR1GEI6</accession>
<comment type="similarity">
    <text evidence="2">Belongs to the multi antimicrobial extrusion (MATE) (TC 2.A.66.1) family.</text>
</comment>
<evidence type="ECO:0000256" key="4">
    <source>
        <dbReference type="ARBA" id="ARBA00022989"/>
    </source>
</evidence>
<dbReference type="InterPro" id="IPR044644">
    <property type="entry name" value="DinF-like"/>
</dbReference>
<evidence type="ECO:0000256" key="6">
    <source>
        <dbReference type="SAM" id="Phobius"/>
    </source>
</evidence>
<feature type="signal peptide" evidence="7">
    <location>
        <begin position="1"/>
        <end position="22"/>
    </location>
</feature>
<comment type="subcellular location">
    <subcellularLocation>
        <location evidence="1">Membrane</location>
        <topology evidence="1">Multi-pass membrane protein</topology>
    </subcellularLocation>
</comment>
<comment type="caution">
    <text evidence="8">The sequence shown here is derived from an EMBL/GenBank/DDBJ whole genome shotgun (WGS) entry which is preliminary data.</text>
</comment>
<dbReference type="Proteomes" id="UP001363151">
    <property type="component" value="Unassembled WGS sequence"/>
</dbReference>
<keyword evidence="3 6" id="KW-0812">Transmembrane</keyword>
<evidence type="ECO:0000256" key="2">
    <source>
        <dbReference type="ARBA" id="ARBA00010199"/>
    </source>
</evidence>
<dbReference type="InterPro" id="IPR002528">
    <property type="entry name" value="MATE_fam"/>
</dbReference>
<feature type="transmembrane region" description="Helical" evidence="6">
    <location>
        <begin position="278"/>
        <end position="299"/>
    </location>
</feature>
<feature type="transmembrane region" description="Helical" evidence="6">
    <location>
        <begin position="403"/>
        <end position="426"/>
    </location>
</feature>
<feature type="transmembrane region" description="Helical" evidence="6">
    <location>
        <begin position="476"/>
        <end position="503"/>
    </location>
</feature>
<dbReference type="PANTHER" id="PTHR42893:SF9">
    <property type="entry name" value="PROTEIN DETOXIFICATION 46, CHLOROPLASTIC"/>
    <property type="match status" value="1"/>
</dbReference>
<protein>
    <submittedName>
        <fullName evidence="8">MATE-like antiporter</fullName>
    </submittedName>
</protein>
<evidence type="ECO:0000313" key="8">
    <source>
        <dbReference type="EMBL" id="KAK7254414.1"/>
    </source>
</evidence>
<dbReference type="EMBL" id="JBBJCI010000029">
    <property type="protein sequence ID" value="KAK7254414.1"/>
    <property type="molecule type" value="Genomic_DNA"/>
</dbReference>
<keyword evidence="4 6" id="KW-1133">Transmembrane helix</keyword>
<feature type="transmembrane region" description="Helical" evidence="6">
    <location>
        <begin position="197"/>
        <end position="221"/>
    </location>
</feature>
<dbReference type="Pfam" id="PF01554">
    <property type="entry name" value="MatE"/>
    <property type="match status" value="2"/>
</dbReference>
<feature type="transmembrane region" description="Helical" evidence="6">
    <location>
        <begin position="320"/>
        <end position="338"/>
    </location>
</feature>